<evidence type="ECO:0000256" key="3">
    <source>
        <dbReference type="ARBA" id="ARBA00023125"/>
    </source>
</evidence>
<evidence type="ECO:0000313" key="7">
    <source>
        <dbReference type="Proteomes" id="UP000562027"/>
    </source>
</evidence>
<dbReference type="GO" id="GO:0009035">
    <property type="term" value="F:type I site-specific deoxyribonuclease activity"/>
    <property type="evidence" value="ECO:0007669"/>
    <property type="project" value="UniProtKB-EC"/>
</dbReference>
<comment type="caution">
    <text evidence="6">The sequence shown here is derived from an EMBL/GenBank/DDBJ whole genome shotgun (WGS) entry which is preliminary data.</text>
</comment>
<comment type="similarity">
    <text evidence="1">Belongs to the type-I restriction system S methylase family.</text>
</comment>
<keyword evidence="2" id="KW-0680">Restriction system</keyword>
<evidence type="ECO:0000259" key="5">
    <source>
        <dbReference type="Pfam" id="PF01420"/>
    </source>
</evidence>
<dbReference type="InterPro" id="IPR052021">
    <property type="entry name" value="Type-I_RS_S_subunit"/>
</dbReference>
<dbReference type="InterPro" id="IPR044946">
    <property type="entry name" value="Restrct_endonuc_typeI_TRD_sf"/>
</dbReference>
<feature type="domain" description="Type I restriction modification DNA specificity" evidence="5">
    <location>
        <begin position="185"/>
        <end position="334"/>
    </location>
</feature>
<organism evidence="6 7">
    <name type="scientific">Roseateles oligotrophus</name>
    <dbReference type="NCBI Taxonomy" id="1769250"/>
    <lineage>
        <taxon>Bacteria</taxon>
        <taxon>Pseudomonadati</taxon>
        <taxon>Pseudomonadota</taxon>
        <taxon>Betaproteobacteria</taxon>
        <taxon>Burkholderiales</taxon>
        <taxon>Sphaerotilaceae</taxon>
        <taxon>Roseateles</taxon>
    </lineage>
</organism>
<dbReference type="InterPro" id="IPR000055">
    <property type="entry name" value="Restrct_endonuc_typeI_TRD"/>
</dbReference>
<feature type="coiled-coil region" evidence="4">
    <location>
        <begin position="145"/>
        <end position="172"/>
    </location>
</feature>
<dbReference type="GO" id="GO:0003677">
    <property type="term" value="F:DNA binding"/>
    <property type="evidence" value="ECO:0007669"/>
    <property type="project" value="UniProtKB-KW"/>
</dbReference>
<dbReference type="EMBL" id="JACHLP010000001">
    <property type="protein sequence ID" value="MBB4842157.1"/>
    <property type="molecule type" value="Genomic_DNA"/>
</dbReference>
<dbReference type="CDD" id="cd17282">
    <property type="entry name" value="RMtype1_S_Eco16444ORF1681_TRD1-CR1_like"/>
    <property type="match status" value="1"/>
</dbReference>
<sequence length="376" mass="40921">MSRALQLSDVCEITMGQAPDGESYNDQGDGLPLIAGAGDFGDLHPKVKKFTTEASKVCESGDIVLGIRATIGEKVIADGRYCLGRGVAGLRAGPDLNARYLWHWLAHVNPLLVSKARGATFLQVNRGDIGELPISLPPLPEQCRIAAILDKADALRNKRREALAQLDRLAQSIFVEMFGDPVTNPKGWTVVKFGEVGNLDRGVSKHRPRNDPALLGGKHPLIQTGDVANSGGYIRTYASTYSDIGLRQSKLWSRGTLCITIAANIAKTGILTFDACFPDSVVGFTANDEATVEYVRVWLSFLQKTLEENAPESAQKNINLAILRGLDIPLPPIELREKFGQALRSQMKLAGSSEKSAKELDEMFASLQHRAFRGEL</sequence>
<dbReference type="AlphaFoldDB" id="A0A840L9W0"/>
<dbReference type="EC" id="3.1.21.3" evidence="6"/>
<dbReference type="RefSeq" id="WP_184296111.1">
    <property type="nucleotide sequence ID" value="NZ_JACHLP010000001.1"/>
</dbReference>
<keyword evidence="3" id="KW-0238">DNA-binding</keyword>
<feature type="domain" description="Type I restriction modification DNA specificity" evidence="5">
    <location>
        <begin position="6"/>
        <end position="163"/>
    </location>
</feature>
<dbReference type="CDD" id="cd17496">
    <property type="entry name" value="RMtype1_S_BliBORF2384P-TRD1-CR1_like"/>
    <property type="match status" value="1"/>
</dbReference>
<dbReference type="PANTHER" id="PTHR30408:SF12">
    <property type="entry name" value="TYPE I RESTRICTION ENZYME MJAVIII SPECIFICITY SUBUNIT"/>
    <property type="match status" value="1"/>
</dbReference>
<keyword evidence="7" id="KW-1185">Reference proteome</keyword>
<evidence type="ECO:0000256" key="1">
    <source>
        <dbReference type="ARBA" id="ARBA00010923"/>
    </source>
</evidence>
<proteinExistence type="inferred from homology"/>
<evidence type="ECO:0000256" key="2">
    <source>
        <dbReference type="ARBA" id="ARBA00022747"/>
    </source>
</evidence>
<accession>A0A840L9W0</accession>
<keyword evidence="6" id="KW-0378">Hydrolase</keyword>
<dbReference type="SUPFAM" id="SSF116734">
    <property type="entry name" value="DNA methylase specificity domain"/>
    <property type="match status" value="2"/>
</dbReference>
<gene>
    <name evidence="6" type="ORF">HNP55_000652</name>
</gene>
<evidence type="ECO:0000256" key="4">
    <source>
        <dbReference type="SAM" id="Coils"/>
    </source>
</evidence>
<dbReference type="PANTHER" id="PTHR30408">
    <property type="entry name" value="TYPE-1 RESTRICTION ENZYME ECOKI SPECIFICITY PROTEIN"/>
    <property type="match status" value="1"/>
</dbReference>
<name>A0A840L9W0_9BURK</name>
<dbReference type="Proteomes" id="UP000562027">
    <property type="component" value="Unassembled WGS sequence"/>
</dbReference>
<dbReference type="GO" id="GO:0009307">
    <property type="term" value="P:DNA restriction-modification system"/>
    <property type="evidence" value="ECO:0007669"/>
    <property type="project" value="UniProtKB-KW"/>
</dbReference>
<keyword evidence="4" id="KW-0175">Coiled coil</keyword>
<dbReference type="Pfam" id="PF01420">
    <property type="entry name" value="Methylase_S"/>
    <property type="match status" value="2"/>
</dbReference>
<dbReference type="Gene3D" id="3.90.220.20">
    <property type="entry name" value="DNA methylase specificity domains"/>
    <property type="match status" value="2"/>
</dbReference>
<reference evidence="6 7" key="1">
    <citation type="submission" date="2020-08" db="EMBL/GenBank/DDBJ databases">
        <title>Functional genomics of gut bacteria from endangered species of beetles.</title>
        <authorList>
            <person name="Carlos-Shanley C."/>
        </authorList>
    </citation>
    <scope>NUCLEOTIDE SEQUENCE [LARGE SCALE GENOMIC DNA]</scope>
    <source>
        <strain evidence="6 7">S00239</strain>
    </source>
</reference>
<protein>
    <submittedName>
        <fullName evidence="6">Type I restriction enzyme S subunit</fullName>
        <ecNumber evidence="6">3.1.21.3</ecNumber>
    </submittedName>
</protein>
<evidence type="ECO:0000313" key="6">
    <source>
        <dbReference type="EMBL" id="MBB4842157.1"/>
    </source>
</evidence>